<dbReference type="InterPro" id="IPR040362">
    <property type="entry name" value="RELCH"/>
</dbReference>
<dbReference type="PROSITE" id="PS50896">
    <property type="entry name" value="LISH"/>
    <property type="match status" value="1"/>
</dbReference>
<evidence type="ECO:0000313" key="13">
    <source>
        <dbReference type="Ensembl" id="ENSCPRP00005025099.1"/>
    </source>
</evidence>
<feature type="region of interest" description="Disordered" evidence="12">
    <location>
        <begin position="56"/>
        <end position="91"/>
    </location>
</feature>
<evidence type="ECO:0000256" key="5">
    <source>
        <dbReference type="ARBA" id="ARBA00022753"/>
    </source>
</evidence>
<organism evidence="13 14">
    <name type="scientific">Crocodylus porosus</name>
    <name type="common">Saltwater crocodile</name>
    <name type="synonym">Estuarine crocodile</name>
    <dbReference type="NCBI Taxonomy" id="8502"/>
    <lineage>
        <taxon>Eukaryota</taxon>
        <taxon>Metazoa</taxon>
        <taxon>Chordata</taxon>
        <taxon>Craniata</taxon>
        <taxon>Vertebrata</taxon>
        <taxon>Euteleostomi</taxon>
        <taxon>Archelosauria</taxon>
        <taxon>Archosauria</taxon>
        <taxon>Crocodylia</taxon>
        <taxon>Longirostres</taxon>
        <taxon>Crocodylidae</taxon>
        <taxon>Crocodylus</taxon>
    </lineage>
</organism>
<keyword evidence="14" id="KW-1185">Reference proteome</keyword>
<feature type="repeat" description="HEAT" evidence="10">
    <location>
        <begin position="929"/>
        <end position="967"/>
    </location>
</feature>
<evidence type="ECO:0000256" key="9">
    <source>
        <dbReference type="ARBA" id="ARBA00084053"/>
    </source>
</evidence>
<dbReference type="GO" id="GO:0032367">
    <property type="term" value="P:intracellular cholesterol transport"/>
    <property type="evidence" value="ECO:0007669"/>
    <property type="project" value="InterPro"/>
</dbReference>
<dbReference type="OMA" id="RQDLNCA"/>
<keyword evidence="3" id="KW-0813">Transport</keyword>
<gene>
    <name evidence="13" type="primary">RELCH</name>
</gene>
<evidence type="ECO:0000256" key="8">
    <source>
        <dbReference type="ARBA" id="ARBA00023055"/>
    </source>
</evidence>
<feature type="coiled-coil region" evidence="11">
    <location>
        <begin position="276"/>
        <end position="310"/>
    </location>
</feature>
<evidence type="ECO:0000256" key="2">
    <source>
        <dbReference type="ARBA" id="ARBA00004601"/>
    </source>
</evidence>
<evidence type="ECO:0000256" key="12">
    <source>
        <dbReference type="SAM" id="MobiDB-lite"/>
    </source>
</evidence>
<dbReference type="InterPro" id="IPR021133">
    <property type="entry name" value="HEAT_type_2"/>
</dbReference>
<feature type="coiled-coil region" evidence="11">
    <location>
        <begin position="115"/>
        <end position="149"/>
    </location>
</feature>
<keyword evidence="8" id="KW-0445">Lipid transport</keyword>
<dbReference type="FunFam" id="1.25.10.10:FF:000218">
    <property type="entry name" value="lisH domain and HEAT repeat-containing protein KIAA1468 homolog isoform X1"/>
    <property type="match status" value="1"/>
</dbReference>
<sequence>CKMAAAEGGGGSVNPFLSDSEEDESEEPRPGGGGALELHTELLECGRELPRLRDYFSNPGNFERQSGTPPAAPGPAFSTAMGGPCKEPLPSQLNRAGSISTLDSLDFARYSDDGNRETDERVAVLEFELRKAKETIQALRANLTQAAENEVPLQERKNYKSSPEIQEPIKPLEKRALNFLVNEFLLKNSYKLTSITFSDENDDQDFELWDDVGLNIPKPPDLLQLYRDFGNHQVTAKNVVDVAVGVEEDELEVTTPVLGNIPVFNTTQSIEQCLVVQKLEDQISALNSEKWSLMEQIRRLESEIDFFKRDFAVPVVYDVQTSLDQVPLTVLEDNAQYLDIKSSENDDKLGKTEELILSTSTEEESRTPKDDALNSLPSKEKMPSCSPSSKAAVHFDKPNRKLSPAFHQALLSFCRMSADSRLGSEVSRIADSEKSVMLMLGRCLPHIVPNVLLAKRERMVLHLCQELIPLILCTACLHPESKERDQLLHILFNLIKRPDDEQRQMILTGCVAFARHVGPTRVEAELLPQCWEQINHKYPERRLLVAESCGALAPYLPKEIRSSLVLSMLQQMLMEDKADLVREAVIKSLGIIMGYIDDPDKYQQGFELLLSALGDPSERVVSATHQVFLPAYAAWTTELGNLQSHLIPTLLNKIEKLLREGEHGLDEHKLHLYLSALQSLIPSLFSLVLQNAPFTSKAKLQGDVPQIEVTRFPRPASPLQDVATIVGSREQLAVLLQLYDYQLEHEGTTGWETLLWVVNQLLPQLIEIVGKINVASTACVHEFSRFFWRLCRTFGKIFTNTKVKPQFQEILRLSEENIDSTAGNGVLTKATVPIYATGVLTCYIQEEDRKLLVGFLEDVMTMLSLSHAPLDSLKASFVELGANPAYHELLLTVLWYGVVHTSALVRCTAARMFELLVKGVHETLVAQRVVPALITLSSDPEISVRIATIPAFGTIMETVTQRELLERVKMQLASFLEDPQYQDQHSLQTEIIKTFGRVGPNAEPRFRDEFVIPHLLKLALVNNQQSVDSKRLDIATHLFEAYSALSCCFISEDLMVNHFLPGLRCLRIDMEHLSPEHEVILSSMIKECEQKVENKTVQEPPGSMSIAASLVSEDTKTKFLNKMGQLTTSGAMLANVFQRKK</sequence>
<dbReference type="PANTHER" id="PTHR32059">
    <property type="entry name" value="RAB11-BINDING PROTEIN RELCH"/>
    <property type="match status" value="1"/>
</dbReference>
<dbReference type="Gene3D" id="1.25.10.10">
    <property type="entry name" value="Leucine-rich Repeat Variant"/>
    <property type="match status" value="2"/>
</dbReference>
<dbReference type="PROSITE" id="PS50077">
    <property type="entry name" value="HEAT_REPEAT"/>
    <property type="match status" value="1"/>
</dbReference>
<evidence type="ECO:0000256" key="11">
    <source>
        <dbReference type="SAM" id="Coils"/>
    </source>
</evidence>
<dbReference type="InterPro" id="IPR016024">
    <property type="entry name" value="ARM-type_fold"/>
</dbReference>
<evidence type="ECO:0000256" key="3">
    <source>
        <dbReference type="ARBA" id="ARBA00022448"/>
    </source>
</evidence>
<accession>A0A7M4FJZ5</accession>
<feature type="region of interest" description="Disordered" evidence="12">
    <location>
        <begin position="358"/>
        <end position="390"/>
    </location>
</feature>
<dbReference type="GO" id="GO:0055037">
    <property type="term" value="C:recycling endosome"/>
    <property type="evidence" value="ECO:0007669"/>
    <property type="project" value="UniProtKB-SubCell"/>
</dbReference>
<evidence type="ECO:0000256" key="1">
    <source>
        <dbReference type="ARBA" id="ARBA00004172"/>
    </source>
</evidence>
<proteinExistence type="predicted"/>
<evidence type="ECO:0000256" key="10">
    <source>
        <dbReference type="PROSITE-ProRule" id="PRU00103"/>
    </source>
</evidence>
<evidence type="ECO:0000313" key="14">
    <source>
        <dbReference type="Proteomes" id="UP000594220"/>
    </source>
</evidence>
<evidence type="ECO:0000256" key="6">
    <source>
        <dbReference type="ARBA" id="ARBA00023034"/>
    </source>
</evidence>
<dbReference type="AlphaFoldDB" id="A0A7M4FJZ5"/>
<dbReference type="Proteomes" id="UP000594220">
    <property type="component" value="Unplaced"/>
</dbReference>
<name>A0A7M4FJZ5_CROPO</name>
<keyword evidence="4" id="KW-0677">Repeat</keyword>
<keyword evidence="5" id="KW-0967">Endosome</keyword>
<reference evidence="13" key="2">
    <citation type="submission" date="2025-09" db="UniProtKB">
        <authorList>
            <consortium name="Ensembl"/>
        </authorList>
    </citation>
    <scope>IDENTIFICATION</scope>
</reference>
<feature type="compositionally biased region" description="Polar residues" evidence="12">
    <location>
        <begin position="58"/>
        <end position="68"/>
    </location>
</feature>
<dbReference type="FunFam" id="1.25.10.10:FF:000080">
    <property type="entry name" value="lisH domain and HEAT repeat-containing protein KIAA1468 homolog"/>
    <property type="match status" value="1"/>
</dbReference>
<dbReference type="GeneTree" id="ENSGT00390000004385"/>
<dbReference type="InterPro" id="IPR006594">
    <property type="entry name" value="LisH"/>
</dbReference>
<evidence type="ECO:0000256" key="4">
    <source>
        <dbReference type="ARBA" id="ARBA00022737"/>
    </source>
</evidence>
<feature type="region of interest" description="Disordered" evidence="12">
    <location>
        <begin position="1"/>
        <end position="39"/>
    </location>
</feature>
<dbReference type="GO" id="GO:0005802">
    <property type="term" value="C:trans-Golgi network"/>
    <property type="evidence" value="ECO:0007669"/>
    <property type="project" value="InterPro"/>
</dbReference>
<protein>
    <recommendedName>
        <fullName evidence="9">LisH domain and HEAT repeat-containing protein KIAA1468</fullName>
    </recommendedName>
</protein>
<keyword evidence="6" id="KW-0333">Golgi apparatus</keyword>
<dbReference type="InterPro" id="IPR011989">
    <property type="entry name" value="ARM-like"/>
</dbReference>
<dbReference type="PANTHER" id="PTHR32059:SF0">
    <property type="entry name" value="RAB11-BINDING PROTEIN RELCH"/>
    <property type="match status" value="1"/>
</dbReference>
<evidence type="ECO:0000256" key="7">
    <source>
        <dbReference type="ARBA" id="ARBA00023054"/>
    </source>
</evidence>
<reference evidence="13" key="1">
    <citation type="submission" date="2025-08" db="UniProtKB">
        <authorList>
            <consortium name="Ensembl"/>
        </authorList>
    </citation>
    <scope>IDENTIFICATION</scope>
</reference>
<feature type="compositionally biased region" description="Basic and acidic residues" evidence="12">
    <location>
        <begin position="363"/>
        <end position="382"/>
    </location>
</feature>
<dbReference type="SMART" id="SM00667">
    <property type="entry name" value="LisH"/>
    <property type="match status" value="1"/>
</dbReference>
<comment type="subcellular location">
    <subcellularLocation>
        <location evidence="2">Golgi apparatus</location>
        <location evidence="2">trans-Golgi network</location>
    </subcellularLocation>
    <subcellularLocation>
        <location evidence="1">Recycling endosome</location>
    </subcellularLocation>
</comment>
<dbReference type="SUPFAM" id="SSF48371">
    <property type="entry name" value="ARM repeat"/>
    <property type="match status" value="1"/>
</dbReference>
<keyword evidence="7 11" id="KW-0175">Coiled coil</keyword>
<dbReference type="Ensembl" id="ENSCPRT00005029286.1">
    <property type="protein sequence ID" value="ENSCPRP00005025099.1"/>
    <property type="gene ID" value="ENSCPRG00005016833.1"/>
</dbReference>